<feature type="transmembrane region" description="Helical" evidence="1">
    <location>
        <begin position="12"/>
        <end position="29"/>
    </location>
</feature>
<dbReference type="OrthoDB" id="9932577at2"/>
<dbReference type="KEGG" id="afs:AFR_30010"/>
<name>U5W5H8_9ACTN</name>
<proteinExistence type="predicted"/>
<keyword evidence="3" id="KW-1185">Reference proteome</keyword>
<dbReference type="EMBL" id="CP006272">
    <property type="protein sequence ID" value="AGZ44262.1"/>
    <property type="molecule type" value="Genomic_DNA"/>
</dbReference>
<dbReference type="Proteomes" id="UP000017746">
    <property type="component" value="Chromosome"/>
</dbReference>
<keyword evidence="1" id="KW-0472">Membrane</keyword>
<keyword evidence="1" id="KW-1133">Transmembrane helix</keyword>
<accession>U5W5H8</accession>
<dbReference type="PATRIC" id="fig|1246995.3.peg.6078"/>
<dbReference type="RefSeq" id="WP_023560599.1">
    <property type="nucleotide sequence ID" value="NC_022657.1"/>
</dbReference>
<gene>
    <name evidence="2" type="ORF">AFR_30010</name>
</gene>
<keyword evidence="1" id="KW-0812">Transmembrane</keyword>
<dbReference type="AlphaFoldDB" id="U5W5H8"/>
<dbReference type="HOGENOM" id="CLU_1551993_0_0_11"/>
<evidence type="ECO:0000256" key="1">
    <source>
        <dbReference type="SAM" id="Phobius"/>
    </source>
</evidence>
<dbReference type="STRING" id="1246995.AFR_30010"/>
<sequence>MDWFSVNKDVIGIGIGLLAILISLITVLISRRRLASSFLAVQTMMLADDLWRGRLMIYQSGLNGVIVSTEPDDVYLMVRALATFDLMGAYARRGIVPRRWVLDYWHPRLQVLRRGYEVVNSYQHGSYPGHDRPDLLDLMARAERHPCRRECCAGGQIGLRLGGRSPDPDGTP</sequence>
<organism evidence="2 3">
    <name type="scientific">Actinoplanes friuliensis DSM 7358</name>
    <dbReference type="NCBI Taxonomy" id="1246995"/>
    <lineage>
        <taxon>Bacteria</taxon>
        <taxon>Bacillati</taxon>
        <taxon>Actinomycetota</taxon>
        <taxon>Actinomycetes</taxon>
        <taxon>Micromonosporales</taxon>
        <taxon>Micromonosporaceae</taxon>
        <taxon>Actinoplanes</taxon>
    </lineage>
</organism>
<evidence type="ECO:0000313" key="3">
    <source>
        <dbReference type="Proteomes" id="UP000017746"/>
    </source>
</evidence>
<evidence type="ECO:0000313" key="2">
    <source>
        <dbReference type="EMBL" id="AGZ44262.1"/>
    </source>
</evidence>
<reference evidence="2 3" key="1">
    <citation type="journal article" date="2014" name="J. Biotechnol.">
        <title>Complete genome sequence of the actinobacterium Actinoplanes friuliensis HAG 010964, producer of the lipopeptide antibiotic friulimycin.</title>
        <authorList>
            <person name="Ruckert C."/>
            <person name="Szczepanowski R."/>
            <person name="Albersmeier A."/>
            <person name="Goesmann A."/>
            <person name="Fischer N."/>
            <person name="Steinkamper A."/>
            <person name="Puhler A."/>
            <person name="Biener R."/>
            <person name="Schwartz D."/>
            <person name="Kalinowski J."/>
        </authorList>
    </citation>
    <scope>NUCLEOTIDE SEQUENCE [LARGE SCALE GENOMIC DNA]</scope>
    <source>
        <strain evidence="2 3">DSM 7358</strain>
    </source>
</reference>
<protein>
    <submittedName>
        <fullName evidence="2">Uncharacterized protein</fullName>
    </submittedName>
</protein>